<dbReference type="InterPro" id="IPR026350">
    <property type="entry name" value="GxxExxY"/>
</dbReference>
<name>A0A4Y7RY22_9FIRM</name>
<reference evidence="1 2" key="1">
    <citation type="journal article" date="2018" name="Environ. Microbiol.">
        <title>Novel energy conservation strategies and behaviour of Pelotomaculum schinkii driving syntrophic propionate catabolism.</title>
        <authorList>
            <person name="Hidalgo-Ahumada C.A.P."/>
            <person name="Nobu M.K."/>
            <person name="Narihiro T."/>
            <person name="Tamaki H."/>
            <person name="Liu W.T."/>
            <person name="Kamagata Y."/>
            <person name="Stams A.J.M."/>
            <person name="Imachi H."/>
            <person name="Sousa D.Z."/>
        </authorList>
    </citation>
    <scope>NUCLEOTIDE SEQUENCE [LARGE SCALE GENOMIC DNA]</scope>
    <source>
        <strain evidence="1 2">MGP</strain>
    </source>
</reference>
<evidence type="ECO:0008006" key="3">
    <source>
        <dbReference type="Google" id="ProtNLM"/>
    </source>
</evidence>
<proteinExistence type="predicted"/>
<accession>A0A4Y7RY22</accession>
<comment type="caution">
    <text evidence="1">The sequence shown here is derived from an EMBL/GenBank/DDBJ whole genome shotgun (WGS) entry which is preliminary data.</text>
</comment>
<gene>
    <name evidence="1" type="ORF">Pmgp_00036</name>
</gene>
<evidence type="ECO:0000313" key="2">
    <source>
        <dbReference type="Proteomes" id="UP000297597"/>
    </source>
</evidence>
<dbReference type="OrthoDB" id="9806869at2"/>
<keyword evidence="2" id="KW-1185">Reference proteome</keyword>
<evidence type="ECO:0000313" key="1">
    <source>
        <dbReference type="EMBL" id="TEB13636.1"/>
    </source>
</evidence>
<organism evidence="1 2">
    <name type="scientific">Pelotomaculum propionicicum</name>
    <dbReference type="NCBI Taxonomy" id="258475"/>
    <lineage>
        <taxon>Bacteria</taxon>
        <taxon>Bacillati</taxon>
        <taxon>Bacillota</taxon>
        <taxon>Clostridia</taxon>
        <taxon>Eubacteriales</taxon>
        <taxon>Desulfotomaculaceae</taxon>
        <taxon>Pelotomaculum</taxon>
    </lineage>
</organism>
<dbReference type="Pfam" id="PF13366">
    <property type="entry name" value="PDDEXK_3"/>
    <property type="match status" value="1"/>
</dbReference>
<sequence>MDEKPLTEKIIRCAFNVHNELGFGFLEKVYENALRVELLQENLEVKQQVPVKVRYKGKIIGNYCADLLVENKVLVELKAVETLVKEHEVQLVNYLKATGYDIGLLINFGPSVQVKRKMRDYINEK</sequence>
<dbReference type="EMBL" id="QFFZ01000001">
    <property type="protein sequence ID" value="TEB13636.1"/>
    <property type="molecule type" value="Genomic_DNA"/>
</dbReference>
<protein>
    <recommendedName>
        <fullName evidence="3">GxxExxY protein</fullName>
    </recommendedName>
</protein>
<dbReference type="NCBIfam" id="TIGR04256">
    <property type="entry name" value="GxxExxY"/>
    <property type="match status" value="1"/>
</dbReference>
<dbReference type="Proteomes" id="UP000297597">
    <property type="component" value="Unassembled WGS sequence"/>
</dbReference>
<dbReference type="RefSeq" id="WP_134211952.1">
    <property type="nucleotide sequence ID" value="NZ_QFFZ01000001.1"/>
</dbReference>
<dbReference type="AlphaFoldDB" id="A0A4Y7RY22"/>